<proteinExistence type="predicted"/>
<name>A0ABY4KK72_9FLAO</name>
<dbReference type="PROSITE" id="PS51257">
    <property type="entry name" value="PROKAR_LIPOPROTEIN"/>
    <property type="match status" value="1"/>
</dbReference>
<reference evidence="1" key="1">
    <citation type="submission" date="2022-04" db="EMBL/GenBank/DDBJ databases">
        <title>Consumption of N2O by Flavobacterium azooxidireducens sp. nov. isolated from Decomposing Leaf Litter of Phragmites australis (Cav.).</title>
        <authorList>
            <person name="Behrendt U."/>
            <person name="Spanner T."/>
            <person name="Augustin J."/>
            <person name="Horn M.A."/>
            <person name="Kolb S."/>
            <person name="Ulrich A."/>
        </authorList>
    </citation>
    <scope>NUCLEOTIDE SEQUENCE</scope>
    <source>
        <strain evidence="1">IGB 4-14</strain>
    </source>
</reference>
<sequence>MKIYNVILVILLTCSCSSNKRDSFSYDYKSKDFWINSYKYEVFYGCIKEGLVNDSLRIILKDKDLFNPNSDLDFLTIDNAREKGKKIIRDMPDVYIKIDSGEEKLKTKNFILFNCLNYYKSKELDSIANNAYKIFQSKQ</sequence>
<accession>A0ABY4KK72</accession>
<protein>
    <recommendedName>
        <fullName evidence="3">Lipoprotein</fullName>
    </recommendedName>
</protein>
<evidence type="ECO:0008006" key="3">
    <source>
        <dbReference type="Google" id="ProtNLM"/>
    </source>
</evidence>
<dbReference type="RefSeq" id="WP_248435711.1">
    <property type="nucleotide sequence ID" value="NZ_CP096205.1"/>
</dbReference>
<organism evidence="1 2">
    <name type="scientific">Flavobacterium azooxidireducens</name>
    <dbReference type="NCBI Taxonomy" id="1871076"/>
    <lineage>
        <taxon>Bacteria</taxon>
        <taxon>Pseudomonadati</taxon>
        <taxon>Bacteroidota</taxon>
        <taxon>Flavobacteriia</taxon>
        <taxon>Flavobacteriales</taxon>
        <taxon>Flavobacteriaceae</taxon>
        <taxon>Flavobacterium</taxon>
    </lineage>
</organism>
<keyword evidence="2" id="KW-1185">Reference proteome</keyword>
<dbReference type="Proteomes" id="UP000830583">
    <property type="component" value="Chromosome"/>
</dbReference>
<dbReference type="EMBL" id="CP096205">
    <property type="protein sequence ID" value="UPQ80063.1"/>
    <property type="molecule type" value="Genomic_DNA"/>
</dbReference>
<gene>
    <name evidence="1" type="ORF">M0M57_04325</name>
</gene>
<evidence type="ECO:0000313" key="2">
    <source>
        <dbReference type="Proteomes" id="UP000830583"/>
    </source>
</evidence>
<evidence type="ECO:0000313" key="1">
    <source>
        <dbReference type="EMBL" id="UPQ80063.1"/>
    </source>
</evidence>